<feature type="region of interest" description="Disordered" evidence="9">
    <location>
        <begin position="136"/>
        <end position="168"/>
    </location>
</feature>
<comment type="subcellular location">
    <subcellularLocation>
        <location evidence="1">Cell membrane</location>
        <topology evidence="1">Lipid-anchor</topology>
        <topology evidence="1">GPI-anchor</topology>
    </subcellularLocation>
</comment>
<dbReference type="CDD" id="cd00010">
    <property type="entry name" value="AAI_LTSS"/>
    <property type="match status" value="1"/>
</dbReference>
<dbReference type="GO" id="GO:0005886">
    <property type="term" value="C:plasma membrane"/>
    <property type="evidence" value="ECO:0007669"/>
    <property type="project" value="UniProtKB-SubCell"/>
</dbReference>
<feature type="chain" id="PRO_5044750782" description="Bifunctional inhibitor/plant lipid transfer protein/seed storage helical domain-containing protein" evidence="10">
    <location>
        <begin position="21"/>
        <end position="192"/>
    </location>
</feature>
<gene>
    <name evidence="12" type="ORF">ACH5RR_009484</name>
</gene>
<evidence type="ECO:0000256" key="9">
    <source>
        <dbReference type="SAM" id="MobiDB-lite"/>
    </source>
</evidence>
<comment type="similarity">
    <text evidence="2">Belongs to the plant LTP family.</text>
</comment>
<dbReference type="Proteomes" id="UP001630127">
    <property type="component" value="Unassembled WGS sequence"/>
</dbReference>
<keyword evidence="8" id="KW-0449">Lipoprotein</keyword>
<keyword evidence="6" id="KW-1015">Disulfide bond</keyword>
<dbReference type="GO" id="GO:0098552">
    <property type="term" value="C:side of membrane"/>
    <property type="evidence" value="ECO:0007669"/>
    <property type="project" value="UniProtKB-KW"/>
</dbReference>
<keyword evidence="7" id="KW-0325">Glycoprotein</keyword>
<dbReference type="Pfam" id="PF14368">
    <property type="entry name" value="LTP_2"/>
    <property type="match status" value="1"/>
</dbReference>
<sequence length="192" mass="19727">MAKTIIFGATIMMFATIILAATPAPSPRTNVVHSPIAAPAPAPGVDCFTYLLNLTDCFTYVEAGSNLTKPDKGCCPELANLVDVQPICLCELIANPDQSPFPIDLKRAIGLPSVCKVQTPPLSACSAAGVPISSPTAAPARSPSGLSTGILSPEGSASSPASLHNGNDGQRTIASKKHFLVGLAIVLFISVF</sequence>
<evidence type="ECO:0000256" key="1">
    <source>
        <dbReference type="ARBA" id="ARBA00004609"/>
    </source>
</evidence>
<dbReference type="Gene3D" id="1.10.110.10">
    <property type="entry name" value="Plant lipid-transfer and hydrophobic proteins"/>
    <property type="match status" value="1"/>
</dbReference>
<keyword evidence="13" id="KW-1185">Reference proteome</keyword>
<evidence type="ECO:0000256" key="4">
    <source>
        <dbReference type="ARBA" id="ARBA00022622"/>
    </source>
</evidence>
<evidence type="ECO:0000313" key="13">
    <source>
        <dbReference type="Proteomes" id="UP001630127"/>
    </source>
</evidence>
<keyword evidence="4" id="KW-0472">Membrane</keyword>
<accession>A0ABD3AHL9</accession>
<evidence type="ECO:0000256" key="5">
    <source>
        <dbReference type="ARBA" id="ARBA00022729"/>
    </source>
</evidence>
<proteinExistence type="inferred from homology"/>
<dbReference type="SUPFAM" id="SSF47699">
    <property type="entry name" value="Bifunctional inhibitor/lipid-transfer protein/seed storage 2S albumin"/>
    <property type="match status" value="1"/>
</dbReference>
<dbReference type="InterPro" id="IPR036312">
    <property type="entry name" value="Bifun_inhib/LTP/seed_sf"/>
</dbReference>
<keyword evidence="4" id="KW-0336">GPI-anchor</keyword>
<dbReference type="EMBL" id="JBJUIK010000004">
    <property type="protein sequence ID" value="KAL3530162.1"/>
    <property type="molecule type" value="Genomic_DNA"/>
</dbReference>
<keyword evidence="5 10" id="KW-0732">Signal</keyword>
<feature type="compositionally biased region" description="Polar residues" evidence="9">
    <location>
        <begin position="145"/>
        <end position="168"/>
    </location>
</feature>
<protein>
    <recommendedName>
        <fullName evidence="11">Bifunctional inhibitor/plant lipid transfer protein/seed storage helical domain-containing protein</fullName>
    </recommendedName>
</protein>
<evidence type="ECO:0000313" key="12">
    <source>
        <dbReference type="EMBL" id="KAL3530162.1"/>
    </source>
</evidence>
<evidence type="ECO:0000256" key="6">
    <source>
        <dbReference type="ARBA" id="ARBA00023157"/>
    </source>
</evidence>
<organism evidence="12 13">
    <name type="scientific">Cinchona calisaya</name>
    <dbReference type="NCBI Taxonomy" id="153742"/>
    <lineage>
        <taxon>Eukaryota</taxon>
        <taxon>Viridiplantae</taxon>
        <taxon>Streptophyta</taxon>
        <taxon>Embryophyta</taxon>
        <taxon>Tracheophyta</taxon>
        <taxon>Spermatophyta</taxon>
        <taxon>Magnoliopsida</taxon>
        <taxon>eudicotyledons</taxon>
        <taxon>Gunneridae</taxon>
        <taxon>Pentapetalae</taxon>
        <taxon>asterids</taxon>
        <taxon>lamiids</taxon>
        <taxon>Gentianales</taxon>
        <taxon>Rubiaceae</taxon>
        <taxon>Cinchonoideae</taxon>
        <taxon>Cinchoneae</taxon>
        <taxon>Cinchona</taxon>
    </lineage>
</organism>
<reference evidence="12 13" key="1">
    <citation type="submission" date="2024-11" db="EMBL/GenBank/DDBJ databases">
        <title>A near-complete genome assembly of Cinchona calisaya.</title>
        <authorList>
            <person name="Lian D.C."/>
            <person name="Zhao X.W."/>
            <person name="Wei L."/>
        </authorList>
    </citation>
    <scope>NUCLEOTIDE SEQUENCE [LARGE SCALE GENOMIC DNA]</scope>
    <source>
        <tissue evidence="12">Nenye</tissue>
    </source>
</reference>
<dbReference type="InterPro" id="IPR016140">
    <property type="entry name" value="Bifunc_inhib/LTP/seed_store"/>
</dbReference>
<comment type="caution">
    <text evidence="12">The sequence shown here is derived from an EMBL/GenBank/DDBJ whole genome shotgun (WGS) entry which is preliminary data.</text>
</comment>
<keyword evidence="3" id="KW-1003">Cell membrane</keyword>
<evidence type="ECO:0000259" key="11">
    <source>
        <dbReference type="SMART" id="SM00499"/>
    </source>
</evidence>
<evidence type="ECO:0000256" key="3">
    <source>
        <dbReference type="ARBA" id="ARBA00022475"/>
    </source>
</evidence>
<evidence type="ECO:0000256" key="2">
    <source>
        <dbReference type="ARBA" id="ARBA00009748"/>
    </source>
</evidence>
<dbReference type="InterPro" id="IPR043325">
    <property type="entry name" value="LTSS"/>
</dbReference>
<name>A0ABD3AHL9_9GENT</name>
<evidence type="ECO:0000256" key="8">
    <source>
        <dbReference type="ARBA" id="ARBA00023288"/>
    </source>
</evidence>
<dbReference type="SMART" id="SM00499">
    <property type="entry name" value="AAI"/>
    <property type="match status" value="1"/>
</dbReference>
<evidence type="ECO:0000256" key="10">
    <source>
        <dbReference type="SAM" id="SignalP"/>
    </source>
</evidence>
<dbReference type="PANTHER" id="PTHR33044">
    <property type="entry name" value="BIFUNCTIONAL INHIBITOR/LIPID-TRANSFER PROTEIN/SEED STORAGE 2S ALBUMIN SUPERFAMILY PROTEIN-RELATED"/>
    <property type="match status" value="1"/>
</dbReference>
<evidence type="ECO:0000256" key="7">
    <source>
        <dbReference type="ARBA" id="ARBA00023180"/>
    </source>
</evidence>
<dbReference type="AlphaFoldDB" id="A0ABD3AHL9"/>
<feature type="signal peptide" evidence="10">
    <location>
        <begin position="1"/>
        <end position="20"/>
    </location>
</feature>
<feature type="domain" description="Bifunctional inhibitor/plant lipid transfer protein/seed storage helical" evidence="11">
    <location>
        <begin position="47"/>
        <end position="125"/>
    </location>
</feature>